<feature type="transmembrane region" description="Helical" evidence="7">
    <location>
        <begin position="43"/>
        <end position="66"/>
    </location>
</feature>
<dbReference type="GO" id="GO:0035725">
    <property type="term" value="P:sodium ion transmembrane transport"/>
    <property type="evidence" value="ECO:0007669"/>
    <property type="project" value="TreeGrafter"/>
</dbReference>
<dbReference type="SUPFAM" id="SSF161070">
    <property type="entry name" value="SNF-like"/>
    <property type="match status" value="1"/>
</dbReference>
<proteinExistence type="inferred from homology"/>
<feature type="transmembrane region" description="Helical" evidence="7">
    <location>
        <begin position="389"/>
        <end position="409"/>
    </location>
</feature>
<gene>
    <name evidence="8" type="ORF">OU421_06135</name>
</gene>
<dbReference type="KEGG" id="mou:OU421_06135"/>
<dbReference type="Pfam" id="PF00209">
    <property type="entry name" value="SNF"/>
    <property type="match status" value="2"/>
</dbReference>
<name>A0A9X9S5R8_METOG</name>
<feature type="transmembrane region" description="Helical" evidence="7">
    <location>
        <begin position="176"/>
        <end position="201"/>
    </location>
</feature>
<feature type="transmembrane region" description="Helical" evidence="7">
    <location>
        <begin position="258"/>
        <end position="282"/>
    </location>
</feature>
<dbReference type="EMBL" id="CP113361">
    <property type="protein sequence ID" value="WAI02449.1"/>
    <property type="molecule type" value="Genomic_DNA"/>
</dbReference>
<evidence type="ECO:0000256" key="6">
    <source>
        <dbReference type="RuleBase" id="RU003732"/>
    </source>
</evidence>
<keyword evidence="5 7" id="KW-0472">Membrane</keyword>
<dbReference type="NCBIfam" id="NF037979">
    <property type="entry name" value="Na_transp"/>
    <property type="match status" value="1"/>
</dbReference>
<keyword evidence="4 7" id="KW-1133">Transmembrane helix</keyword>
<feature type="transmembrane region" description="Helical" evidence="7">
    <location>
        <begin position="144"/>
        <end position="164"/>
    </location>
</feature>
<evidence type="ECO:0000256" key="2">
    <source>
        <dbReference type="ARBA" id="ARBA00022448"/>
    </source>
</evidence>
<feature type="transmembrane region" description="Helical" evidence="7">
    <location>
        <begin position="221"/>
        <end position="246"/>
    </location>
</feature>
<accession>A0A9X9S5R8</accession>
<dbReference type="PRINTS" id="PR00176">
    <property type="entry name" value="NANEUSMPORT"/>
</dbReference>
<dbReference type="CDD" id="cd10334">
    <property type="entry name" value="SLC6sbd_u1"/>
    <property type="match status" value="1"/>
</dbReference>
<sequence>MAERTMHWSSQRLFILAAIGSAIGFGNIWRFPYVAYDNGGGAFLIPYFIALFVAGIPLMLLELGIGNKTKAGAAQAFHDLVGRKKEWIGWLAVIVAFMIVAYYAVIIGWAVDYAFFSLDLAYGAGPESFFFNDFLAITSGPFELGAINMIIVGGLAIVWLWIYFSIFKGVHSVEKMVLVTVTVPWFLIILFVLNGFTLPGAMDGLVYYLMPDFGKLLDPNVWIAAFGQIFYTLSLAMAIMIAYASYLPEKVDITKSAITISLANCFTSIFAGLAVFTTLGFLAHQSGVAVSEVVTSGIGLAFVVYPAAIAQFPVFPQVLGILFFVMLVTLGVDSAFSLTEAVSTPIFDEKPHLNRSLVIGALCVILFIIGLFFTTGSGLYWLDIIDHYINTFMLLIIGILEAVVIGWIFGAERLREYLNGLSTWNMGSWYDICLKVIVPVILIVLLGLNVISEITEPYGGYDPLALAMGFTLVVVMGTLASYVIAWVIQLRRGEAQPD</sequence>
<dbReference type="PANTHER" id="PTHR11616">
    <property type="entry name" value="SODIUM/CHLORIDE DEPENDENT TRANSPORTER"/>
    <property type="match status" value="1"/>
</dbReference>
<feature type="transmembrane region" description="Helical" evidence="7">
    <location>
        <begin position="429"/>
        <end position="452"/>
    </location>
</feature>
<dbReference type="PANTHER" id="PTHR11616:SF240">
    <property type="entry name" value="BLOATED TUBULES, ISOFORM B-RELATED"/>
    <property type="match status" value="1"/>
</dbReference>
<dbReference type="InterPro" id="IPR037272">
    <property type="entry name" value="SNS_sf"/>
</dbReference>
<dbReference type="GO" id="GO:0005886">
    <property type="term" value="C:plasma membrane"/>
    <property type="evidence" value="ECO:0007669"/>
    <property type="project" value="TreeGrafter"/>
</dbReference>
<dbReference type="GeneID" id="76834663"/>
<keyword evidence="3 6" id="KW-0812">Transmembrane</keyword>
<feature type="transmembrane region" description="Helical" evidence="7">
    <location>
        <begin position="464"/>
        <end position="488"/>
    </location>
</feature>
<dbReference type="GO" id="GO:0015293">
    <property type="term" value="F:symporter activity"/>
    <property type="evidence" value="ECO:0007669"/>
    <property type="project" value="UniProtKB-KW"/>
</dbReference>
<keyword evidence="2 6" id="KW-0813">Transport</keyword>
<evidence type="ECO:0000313" key="8">
    <source>
        <dbReference type="EMBL" id="WAI02449.1"/>
    </source>
</evidence>
<evidence type="ECO:0000256" key="3">
    <source>
        <dbReference type="ARBA" id="ARBA00022692"/>
    </source>
</evidence>
<keyword evidence="6" id="KW-0769">Symport</keyword>
<dbReference type="Proteomes" id="UP001163096">
    <property type="component" value="Chromosome"/>
</dbReference>
<evidence type="ECO:0000256" key="5">
    <source>
        <dbReference type="ARBA" id="ARBA00023136"/>
    </source>
</evidence>
<evidence type="ECO:0000256" key="4">
    <source>
        <dbReference type="ARBA" id="ARBA00022989"/>
    </source>
</evidence>
<feature type="transmembrane region" description="Helical" evidence="7">
    <location>
        <begin position="87"/>
        <end position="111"/>
    </location>
</feature>
<feature type="transmembrane region" description="Helical" evidence="7">
    <location>
        <begin position="319"/>
        <end position="338"/>
    </location>
</feature>
<comment type="similarity">
    <text evidence="6">Belongs to the sodium:neurotransmitter symporter (SNF) (TC 2.A.22) family.</text>
</comment>
<evidence type="ECO:0000256" key="1">
    <source>
        <dbReference type="ARBA" id="ARBA00004141"/>
    </source>
</evidence>
<feature type="transmembrane region" description="Helical" evidence="7">
    <location>
        <begin position="358"/>
        <end position="382"/>
    </location>
</feature>
<comment type="subcellular location">
    <subcellularLocation>
        <location evidence="1">Membrane</location>
        <topology evidence="1">Multi-pass membrane protein</topology>
    </subcellularLocation>
</comment>
<dbReference type="AlphaFoldDB" id="A0A9X9S5R8"/>
<evidence type="ECO:0000313" key="9">
    <source>
        <dbReference type="Proteomes" id="UP001163096"/>
    </source>
</evidence>
<organism evidence="8 9">
    <name type="scientific">Methanogenium organophilum</name>
    <dbReference type="NCBI Taxonomy" id="2199"/>
    <lineage>
        <taxon>Archaea</taxon>
        <taxon>Methanobacteriati</taxon>
        <taxon>Methanobacteriota</taxon>
        <taxon>Stenosarchaea group</taxon>
        <taxon>Methanomicrobia</taxon>
        <taxon>Methanomicrobiales</taxon>
        <taxon>Methanomicrobiaceae</taxon>
        <taxon>Methanogenium</taxon>
    </lineage>
</organism>
<dbReference type="InterPro" id="IPR000175">
    <property type="entry name" value="Na/ntran_symport"/>
</dbReference>
<protein>
    <recommendedName>
        <fullName evidence="6">Transporter</fullName>
    </recommendedName>
</protein>
<evidence type="ECO:0000256" key="7">
    <source>
        <dbReference type="SAM" id="Phobius"/>
    </source>
</evidence>
<keyword evidence="9" id="KW-1185">Reference proteome</keyword>
<reference evidence="8" key="1">
    <citation type="submission" date="2022-11" db="EMBL/GenBank/DDBJ databases">
        <title>Complete genome sequence of Methanogenium organophilum DSM 3596.</title>
        <authorList>
            <person name="Chen S.-C."/>
            <person name="Lai S.-J."/>
            <person name="You Y.-T."/>
        </authorList>
    </citation>
    <scope>NUCLEOTIDE SEQUENCE</scope>
    <source>
        <strain evidence="8">DSM 3596</strain>
    </source>
</reference>
<dbReference type="PROSITE" id="PS00610">
    <property type="entry name" value="NA_NEUROTRAN_SYMP_1"/>
    <property type="match status" value="1"/>
</dbReference>
<feature type="transmembrane region" description="Helical" evidence="7">
    <location>
        <begin position="12"/>
        <end position="31"/>
    </location>
</feature>
<dbReference type="PROSITE" id="PS50267">
    <property type="entry name" value="NA_NEUROTRAN_SYMP_3"/>
    <property type="match status" value="1"/>
</dbReference>
<dbReference type="RefSeq" id="WP_268187734.1">
    <property type="nucleotide sequence ID" value="NZ_CP113361.1"/>
</dbReference>